<feature type="transmembrane region" description="Helical" evidence="1">
    <location>
        <begin position="139"/>
        <end position="157"/>
    </location>
</feature>
<dbReference type="RefSeq" id="WP_133361477.1">
    <property type="nucleotide sequence ID" value="NZ_SMUV01000073.1"/>
</dbReference>
<dbReference type="Pfam" id="PF09955">
    <property type="entry name" value="DUF2189"/>
    <property type="match status" value="1"/>
</dbReference>
<dbReference type="AlphaFoldDB" id="A0A4R5UT85"/>
<protein>
    <submittedName>
        <fullName evidence="2">DUF2189 domain-containing protein</fullName>
    </submittedName>
</protein>
<reference evidence="2 3" key="1">
    <citation type="submission" date="2019-03" db="EMBL/GenBank/DDBJ databases">
        <title>Ruegeria lutea sp. nov., a novel strain, isolated from marine sediment, the Masan Bay, South Korea.</title>
        <authorList>
            <person name="Kim J."/>
            <person name="Kim D.-Y."/>
            <person name="Lee S.-S."/>
        </authorList>
    </citation>
    <scope>NUCLEOTIDE SEQUENCE [LARGE SCALE GENOMIC DNA]</scope>
    <source>
        <strain evidence="2 3">318-1</strain>
    </source>
</reference>
<feature type="transmembrane region" description="Helical" evidence="1">
    <location>
        <begin position="243"/>
        <end position="272"/>
    </location>
</feature>
<accession>A0A4R5UT85</accession>
<feature type="transmembrane region" description="Helical" evidence="1">
    <location>
        <begin position="93"/>
        <end position="113"/>
    </location>
</feature>
<keyword evidence="1" id="KW-0472">Membrane</keyword>
<feature type="transmembrane region" description="Helical" evidence="1">
    <location>
        <begin position="163"/>
        <end position="180"/>
    </location>
</feature>
<evidence type="ECO:0000256" key="1">
    <source>
        <dbReference type="SAM" id="Phobius"/>
    </source>
</evidence>
<feature type="transmembrane region" description="Helical" evidence="1">
    <location>
        <begin position="192"/>
        <end position="219"/>
    </location>
</feature>
<dbReference type="OrthoDB" id="9809543at2"/>
<dbReference type="InterPro" id="IPR018692">
    <property type="entry name" value="DUF2189"/>
</dbReference>
<keyword evidence="1" id="KW-0812">Transmembrane</keyword>
<keyword evidence="3" id="KW-1185">Reference proteome</keyword>
<gene>
    <name evidence="2" type="ORF">E1832_19635</name>
</gene>
<keyword evidence="1" id="KW-1133">Transmembrane helix</keyword>
<evidence type="ECO:0000313" key="2">
    <source>
        <dbReference type="EMBL" id="TDK42349.1"/>
    </source>
</evidence>
<evidence type="ECO:0000313" key="3">
    <source>
        <dbReference type="Proteomes" id="UP000295301"/>
    </source>
</evidence>
<dbReference type="Proteomes" id="UP000295301">
    <property type="component" value="Unassembled WGS sequence"/>
</dbReference>
<name>A0A4R5UT85_9RHOB</name>
<comment type="caution">
    <text evidence="2">The sequence shown here is derived from an EMBL/GenBank/DDBJ whole genome shotgun (WGS) entry which is preliminary data.</text>
</comment>
<feature type="transmembrane region" description="Helical" evidence="1">
    <location>
        <begin position="67"/>
        <end position="87"/>
    </location>
</feature>
<sequence length="285" mass="30038">MAHTIGNPLSWTARNLGAAGHYLGEATERLGGDHTVAMPQTRRLEMADIGHALRAGWGDFLAGRSDVMFLVLVYPVVGLVLMGFALHMQLLPLLLPLVMGFALLGPVAAVGLYEMSRRREAGQTASWIDGLGVLRSPRFGAILVLGLYLAGLFLGWMLTARGIYALTLGPAAPASASAFLRDVATTPAGWLMAVAGSAVGACFALLALATSVVSFPMLLDRNVSVPVAVATSVRLMRENPRVVLSWGALIGAALSLAAIPLLLGLVIVLPVLGHASWHFYRRAVV</sequence>
<proteinExistence type="predicted"/>
<organism evidence="2 3">
    <name type="scientific">Antarcticimicrobium luteum</name>
    <dbReference type="NCBI Taxonomy" id="2547397"/>
    <lineage>
        <taxon>Bacteria</taxon>
        <taxon>Pseudomonadati</taxon>
        <taxon>Pseudomonadota</taxon>
        <taxon>Alphaproteobacteria</taxon>
        <taxon>Rhodobacterales</taxon>
        <taxon>Paracoccaceae</taxon>
        <taxon>Antarcticimicrobium</taxon>
    </lineage>
</organism>
<dbReference type="EMBL" id="SMUV01000073">
    <property type="protein sequence ID" value="TDK42349.1"/>
    <property type="molecule type" value="Genomic_DNA"/>
</dbReference>